<dbReference type="InterPro" id="IPR029055">
    <property type="entry name" value="Ntn_hydrolases_N"/>
</dbReference>
<dbReference type="Proteomes" id="UP001161247">
    <property type="component" value="Chromosome 1"/>
</dbReference>
<sequence length="104" mass="11744">MKRGPLRWVSSSKLMMMMMIEGVMIARCWTKLLNSHLLVSFSGGSQASRQYLQNDLPEKCQEHELKEGRKASADEASKWLADFLCSHPDSVDSGSINRDLPCIK</sequence>
<gene>
    <name evidence="1" type="ORF">OLC1_LOCUS3787</name>
</gene>
<organism evidence="1 2">
    <name type="scientific">Oldenlandia corymbosa var. corymbosa</name>
    <dbReference type="NCBI Taxonomy" id="529605"/>
    <lineage>
        <taxon>Eukaryota</taxon>
        <taxon>Viridiplantae</taxon>
        <taxon>Streptophyta</taxon>
        <taxon>Embryophyta</taxon>
        <taxon>Tracheophyta</taxon>
        <taxon>Spermatophyta</taxon>
        <taxon>Magnoliopsida</taxon>
        <taxon>eudicotyledons</taxon>
        <taxon>Gunneridae</taxon>
        <taxon>Pentapetalae</taxon>
        <taxon>asterids</taxon>
        <taxon>lamiids</taxon>
        <taxon>Gentianales</taxon>
        <taxon>Rubiaceae</taxon>
        <taxon>Rubioideae</taxon>
        <taxon>Spermacoceae</taxon>
        <taxon>Hedyotis-Oldenlandia complex</taxon>
        <taxon>Oldenlandia</taxon>
    </lineage>
</organism>
<dbReference type="Gene3D" id="3.60.20.10">
    <property type="entry name" value="Glutamine Phosphoribosylpyrophosphate, subunit 1, domain 1"/>
    <property type="match status" value="1"/>
</dbReference>
<name>A0AAV1C8S5_OLDCO</name>
<accession>A0AAV1C8S5</accession>
<evidence type="ECO:0000313" key="1">
    <source>
        <dbReference type="EMBL" id="CAI9092009.1"/>
    </source>
</evidence>
<dbReference type="AlphaFoldDB" id="A0AAV1C8S5"/>
<evidence type="ECO:0000313" key="2">
    <source>
        <dbReference type="Proteomes" id="UP001161247"/>
    </source>
</evidence>
<proteinExistence type="predicted"/>
<protein>
    <submittedName>
        <fullName evidence="1">OLC1v1027140C1</fullName>
    </submittedName>
</protein>
<dbReference type="EMBL" id="OX459118">
    <property type="protein sequence ID" value="CAI9092009.1"/>
    <property type="molecule type" value="Genomic_DNA"/>
</dbReference>
<keyword evidence="2" id="KW-1185">Reference proteome</keyword>
<reference evidence="1" key="1">
    <citation type="submission" date="2023-03" db="EMBL/GenBank/DDBJ databases">
        <authorList>
            <person name="Julca I."/>
        </authorList>
    </citation>
    <scope>NUCLEOTIDE SEQUENCE</scope>
</reference>